<dbReference type="GO" id="GO:0006270">
    <property type="term" value="P:DNA replication initiation"/>
    <property type="evidence" value="ECO:0007669"/>
    <property type="project" value="TreeGrafter"/>
</dbReference>
<reference evidence="3 4" key="1">
    <citation type="submission" date="2007-05" db="EMBL/GenBank/DDBJ databases">
        <title>Complete sequence of Geobacter uraniireducens Rf4.</title>
        <authorList>
            <consortium name="US DOE Joint Genome Institute"/>
            <person name="Copeland A."/>
            <person name="Lucas S."/>
            <person name="Lapidus A."/>
            <person name="Barry K."/>
            <person name="Detter J.C."/>
            <person name="Glavina del Rio T."/>
            <person name="Hammon N."/>
            <person name="Israni S."/>
            <person name="Dalin E."/>
            <person name="Tice H."/>
            <person name="Pitluck S."/>
            <person name="Chertkov O."/>
            <person name="Brettin T."/>
            <person name="Bruce D."/>
            <person name="Han C."/>
            <person name="Schmutz J."/>
            <person name="Larimer F."/>
            <person name="Land M."/>
            <person name="Hauser L."/>
            <person name="Kyrpides N."/>
            <person name="Mikhailova N."/>
            <person name="Shelobolina E."/>
            <person name="Aklujkar M."/>
            <person name="Lovley D."/>
            <person name="Richardson P."/>
        </authorList>
    </citation>
    <scope>NUCLEOTIDE SEQUENCE [LARGE SCALE GENOMIC DNA]</scope>
    <source>
        <strain evidence="3 4">Rf4</strain>
    </source>
</reference>
<dbReference type="Pfam" id="PF00308">
    <property type="entry name" value="Bac_DnaA"/>
    <property type="match status" value="1"/>
</dbReference>
<name>A5G6E8_GEOUR</name>
<dbReference type="STRING" id="351605.Gura_3205"/>
<organism evidence="3 4">
    <name type="scientific">Geotalea uraniireducens (strain Rf4)</name>
    <name type="common">Geobacter uraniireducens</name>
    <dbReference type="NCBI Taxonomy" id="351605"/>
    <lineage>
        <taxon>Bacteria</taxon>
        <taxon>Pseudomonadati</taxon>
        <taxon>Thermodesulfobacteriota</taxon>
        <taxon>Desulfuromonadia</taxon>
        <taxon>Geobacterales</taxon>
        <taxon>Geobacteraceae</taxon>
        <taxon>Geotalea</taxon>
    </lineage>
</organism>
<dbReference type="GO" id="GO:0005886">
    <property type="term" value="C:plasma membrane"/>
    <property type="evidence" value="ECO:0007669"/>
    <property type="project" value="TreeGrafter"/>
</dbReference>
<dbReference type="RefSeq" id="WP_011940030.1">
    <property type="nucleotide sequence ID" value="NC_009483.1"/>
</dbReference>
<dbReference type="SUPFAM" id="SSF52540">
    <property type="entry name" value="P-loop containing nucleoside triphosphate hydrolases"/>
    <property type="match status" value="1"/>
</dbReference>
<dbReference type="InterPro" id="IPR020591">
    <property type="entry name" value="Chromosome_initiator_DnaA-like"/>
</dbReference>
<dbReference type="AlphaFoldDB" id="A5G6E8"/>
<evidence type="ECO:0000313" key="3">
    <source>
        <dbReference type="EMBL" id="ABQ27366.1"/>
    </source>
</evidence>
<dbReference type="EMBL" id="CP000698">
    <property type="protein sequence ID" value="ABQ27366.1"/>
    <property type="molecule type" value="Genomic_DNA"/>
</dbReference>
<accession>A5G6E8</accession>
<evidence type="ECO:0000259" key="2">
    <source>
        <dbReference type="Pfam" id="PF00308"/>
    </source>
</evidence>
<dbReference type="PANTHER" id="PTHR30050:SF2">
    <property type="entry name" value="CHROMOSOMAL REPLICATION INITIATOR PROTEIN DNAA"/>
    <property type="match status" value="1"/>
</dbReference>
<dbReference type="GO" id="GO:0003688">
    <property type="term" value="F:DNA replication origin binding"/>
    <property type="evidence" value="ECO:0007669"/>
    <property type="project" value="TreeGrafter"/>
</dbReference>
<dbReference type="InterPro" id="IPR013317">
    <property type="entry name" value="DnaA_dom"/>
</dbReference>
<dbReference type="Gene3D" id="3.40.50.300">
    <property type="entry name" value="P-loop containing nucleotide triphosphate hydrolases"/>
    <property type="match status" value="1"/>
</dbReference>
<evidence type="ECO:0000313" key="4">
    <source>
        <dbReference type="Proteomes" id="UP000006695"/>
    </source>
</evidence>
<evidence type="ECO:0000256" key="1">
    <source>
        <dbReference type="RuleBase" id="RU004227"/>
    </source>
</evidence>
<feature type="domain" description="Chromosomal replication initiator protein DnaA ATPAse" evidence="2">
    <location>
        <begin position="5"/>
        <end position="109"/>
    </location>
</feature>
<protein>
    <recommendedName>
        <fullName evidence="2">Chromosomal replication initiator protein DnaA ATPAse domain-containing protein</fullName>
    </recommendedName>
</protein>
<comment type="similarity">
    <text evidence="1">Belongs to the DnaA family.</text>
</comment>
<dbReference type="OrthoDB" id="9783370at2"/>
<proteinExistence type="inferred from homology"/>
<dbReference type="KEGG" id="gur:Gura_3205"/>
<gene>
    <name evidence="3" type="ordered locus">Gura_3205</name>
</gene>
<dbReference type="InterPro" id="IPR027417">
    <property type="entry name" value="P-loop_NTPase"/>
</dbReference>
<dbReference type="Proteomes" id="UP000006695">
    <property type="component" value="Chromosome"/>
</dbReference>
<sequence length="136" mass="15098">MEDKMSANLLFVYGPSGAGKTRLLKMITETLHGVQSVMRVGSEQVVDEMAQSVVQGKFADYFNRYTMITNLLVDNLWILRSRPAAAREMGRLIEARMAHGNLTVLASDLVYQDVIRSLPAIGGCLKQKSAIHLNMI</sequence>
<keyword evidence="4" id="KW-1185">Reference proteome</keyword>
<dbReference type="PRINTS" id="PR00051">
    <property type="entry name" value="DNAA"/>
</dbReference>
<keyword evidence="1" id="KW-0235">DNA replication</keyword>
<dbReference type="HOGENOM" id="CLU_1872493_0_0_7"/>
<dbReference type="PANTHER" id="PTHR30050">
    <property type="entry name" value="CHROMOSOMAL REPLICATION INITIATOR PROTEIN DNAA"/>
    <property type="match status" value="1"/>
</dbReference>